<dbReference type="InterPro" id="IPR003769">
    <property type="entry name" value="ClpS_core"/>
</dbReference>
<name>A0A931GZJ3_9BACT</name>
<proteinExistence type="predicted"/>
<dbReference type="Pfam" id="PF02617">
    <property type="entry name" value="ClpS"/>
    <property type="match status" value="1"/>
</dbReference>
<gene>
    <name evidence="2" type="ORF">I5907_18605</name>
</gene>
<dbReference type="GO" id="GO:0008233">
    <property type="term" value="F:peptidase activity"/>
    <property type="evidence" value="ECO:0007669"/>
    <property type="project" value="UniProtKB-KW"/>
</dbReference>
<reference evidence="2" key="1">
    <citation type="submission" date="2020-11" db="EMBL/GenBank/DDBJ databases">
        <title>Bacterial whole genome sequence for Panacibacter sp. DH6.</title>
        <authorList>
            <person name="Le V."/>
            <person name="Ko S."/>
            <person name="Ahn C.-Y."/>
            <person name="Oh H.-M."/>
        </authorList>
    </citation>
    <scope>NUCLEOTIDE SEQUENCE</scope>
    <source>
        <strain evidence="2">DH6</strain>
    </source>
</reference>
<dbReference type="RefSeq" id="WP_196992297.1">
    <property type="nucleotide sequence ID" value="NZ_JADWYR010000002.1"/>
</dbReference>
<dbReference type="InterPro" id="IPR014719">
    <property type="entry name" value="Ribosomal_bL12_C/ClpS-like"/>
</dbReference>
<protein>
    <submittedName>
        <fullName evidence="2">ATP-dependent Clp protease adaptor ClpS</fullName>
    </submittedName>
</protein>
<evidence type="ECO:0000313" key="2">
    <source>
        <dbReference type="EMBL" id="MBG9378256.1"/>
    </source>
</evidence>
<dbReference type="GO" id="GO:0030163">
    <property type="term" value="P:protein catabolic process"/>
    <property type="evidence" value="ECO:0007669"/>
    <property type="project" value="InterPro"/>
</dbReference>
<dbReference type="AlphaFoldDB" id="A0A931GZJ3"/>
<dbReference type="GO" id="GO:0006508">
    <property type="term" value="P:proteolysis"/>
    <property type="evidence" value="ECO:0007669"/>
    <property type="project" value="UniProtKB-KW"/>
</dbReference>
<comment type="caution">
    <text evidence="2">The sequence shown here is derived from an EMBL/GenBank/DDBJ whole genome shotgun (WGS) entry which is preliminary data.</text>
</comment>
<dbReference type="Gene3D" id="3.30.1390.10">
    <property type="match status" value="1"/>
</dbReference>
<feature type="domain" description="Adaptor protein ClpS core" evidence="1">
    <location>
        <begin position="25"/>
        <end position="90"/>
    </location>
</feature>
<accession>A0A931GZJ3</accession>
<evidence type="ECO:0000313" key="3">
    <source>
        <dbReference type="Proteomes" id="UP000628448"/>
    </source>
</evidence>
<sequence length="103" mass="11588">MSTISLSTASSPLQDTELDVLTAEQFPYNLVVWNDDVNTFDWVIQTLVEVCEHTEEQAEQCSIIIHYKGKCAVKNGDYDTLKPMCNAITERNINATIEMTVNS</sequence>
<keyword evidence="2" id="KW-0645">Protease</keyword>
<keyword evidence="3" id="KW-1185">Reference proteome</keyword>
<dbReference type="Proteomes" id="UP000628448">
    <property type="component" value="Unassembled WGS sequence"/>
</dbReference>
<keyword evidence="2" id="KW-0378">Hydrolase</keyword>
<organism evidence="2 3">
    <name type="scientific">Panacibacter microcysteis</name>
    <dbReference type="NCBI Taxonomy" id="2793269"/>
    <lineage>
        <taxon>Bacteria</taxon>
        <taxon>Pseudomonadati</taxon>
        <taxon>Bacteroidota</taxon>
        <taxon>Chitinophagia</taxon>
        <taxon>Chitinophagales</taxon>
        <taxon>Chitinophagaceae</taxon>
        <taxon>Panacibacter</taxon>
    </lineage>
</organism>
<evidence type="ECO:0000259" key="1">
    <source>
        <dbReference type="Pfam" id="PF02617"/>
    </source>
</evidence>
<dbReference type="EMBL" id="JADWYR010000002">
    <property type="protein sequence ID" value="MBG9378256.1"/>
    <property type="molecule type" value="Genomic_DNA"/>
</dbReference>
<dbReference type="SUPFAM" id="SSF54736">
    <property type="entry name" value="ClpS-like"/>
    <property type="match status" value="1"/>
</dbReference>